<feature type="transmembrane region" description="Helical" evidence="1">
    <location>
        <begin position="38"/>
        <end position="54"/>
    </location>
</feature>
<keyword evidence="1" id="KW-1133">Transmembrane helix</keyword>
<evidence type="ECO:0000256" key="1">
    <source>
        <dbReference type="SAM" id="Phobius"/>
    </source>
</evidence>
<keyword evidence="3" id="KW-1185">Reference proteome</keyword>
<keyword evidence="1" id="KW-0472">Membrane</keyword>
<proteinExistence type="predicted"/>
<organism evidence="2 3">
    <name type="scientific">Nothophoma quercina</name>
    <dbReference type="NCBI Taxonomy" id="749835"/>
    <lineage>
        <taxon>Eukaryota</taxon>
        <taxon>Fungi</taxon>
        <taxon>Dikarya</taxon>
        <taxon>Ascomycota</taxon>
        <taxon>Pezizomycotina</taxon>
        <taxon>Dothideomycetes</taxon>
        <taxon>Pleosporomycetidae</taxon>
        <taxon>Pleosporales</taxon>
        <taxon>Pleosporineae</taxon>
        <taxon>Didymellaceae</taxon>
        <taxon>Nothophoma</taxon>
    </lineage>
</organism>
<dbReference type="InterPro" id="IPR051957">
    <property type="entry name" value="CRISP-LCCL_domain"/>
</dbReference>
<feature type="transmembrane region" description="Helical" evidence="1">
    <location>
        <begin position="129"/>
        <end position="146"/>
    </location>
</feature>
<keyword evidence="1" id="KW-0812">Transmembrane</keyword>
<sequence>MPGHGIESIPFESNFPLSFVFQSGDRNEDYKCSTEPRTALLVVSLVTTVILSLLSTQSKIFFPIFVIVFAHVSFVSDPPQASYRNVTILPDHLSMFAKRLLPAFFVAVILWMTVVKRTLSGINAPIEKTVIWLGGFWIGALSNYTFEWIPISRLTGHDLEQQPGAKVALAVIIGILIVITVCQVYYFWLESRLPKYLGLYGLFVFGIMFCLAIPGINLRIHHYIIGLLLLPGTSLQTRPSLLYQGILLGLFVNGIARWDFDSVLQTTTALREDGKFESIVPSLIEPIVNASGTEGFLASFSWKYLPPNMDGISILVNDVERYRAFTDEKPDGDTFEWTHSTDLALNEYFRFAFIRSGRTLDYSKSGTLLANGTWAT</sequence>
<dbReference type="PANTHER" id="PTHR31331">
    <property type="entry name" value="LCCL DOMAIN PROTEIN (AFU_ORTHOLOGUE AFUA_5G08630)"/>
    <property type="match status" value="1"/>
</dbReference>
<accession>A0ABR3RP61</accession>
<feature type="transmembrane region" description="Helical" evidence="1">
    <location>
        <begin position="60"/>
        <end position="76"/>
    </location>
</feature>
<dbReference type="Proteomes" id="UP001521222">
    <property type="component" value="Unassembled WGS sequence"/>
</dbReference>
<feature type="transmembrane region" description="Helical" evidence="1">
    <location>
        <begin position="200"/>
        <end position="220"/>
    </location>
</feature>
<dbReference type="PANTHER" id="PTHR31331:SF8">
    <property type="entry name" value="LCCL DOMAIN PROTEIN (AFU_ORTHOLOGUE AFUA_5G02970)"/>
    <property type="match status" value="1"/>
</dbReference>
<evidence type="ECO:0000313" key="3">
    <source>
        <dbReference type="Proteomes" id="UP001521222"/>
    </source>
</evidence>
<feature type="transmembrane region" description="Helical" evidence="1">
    <location>
        <begin position="96"/>
        <end position="114"/>
    </location>
</feature>
<name>A0ABR3RP61_9PLEO</name>
<protein>
    <recommendedName>
        <fullName evidence="4">LCCL domain-containing protein</fullName>
    </recommendedName>
</protein>
<comment type="caution">
    <text evidence="2">The sequence shown here is derived from an EMBL/GenBank/DDBJ whole genome shotgun (WGS) entry which is preliminary data.</text>
</comment>
<gene>
    <name evidence="2" type="ORF">SLS59_003015</name>
</gene>
<evidence type="ECO:0008006" key="4">
    <source>
        <dbReference type="Google" id="ProtNLM"/>
    </source>
</evidence>
<feature type="transmembrane region" description="Helical" evidence="1">
    <location>
        <begin position="167"/>
        <end position="188"/>
    </location>
</feature>
<dbReference type="EMBL" id="JAKIXB020000008">
    <property type="protein sequence ID" value="KAL1605894.1"/>
    <property type="molecule type" value="Genomic_DNA"/>
</dbReference>
<reference evidence="2 3" key="1">
    <citation type="submission" date="2024-02" db="EMBL/GenBank/DDBJ databases">
        <title>De novo assembly and annotation of 12 fungi associated with fruit tree decline syndrome in Ontario, Canada.</title>
        <authorList>
            <person name="Sulman M."/>
            <person name="Ellouze W."/>
            <person name="Ilyukhin E."/>
        </authorList>
    </citation>
    <scope>NUCLEOTIDE SEQUENCE [LARGE SCALE GENOMIC DNA]</scope>
    <source>
        <strain evidence="2 3">M97-236</strain>
    </source>
</reference>
<evidence type="ECO:0000313" key="2">
    <source>
        <dbReference type="EMBL" id="KAL1605894.1"/>
    </source>
</evidence>